<dbReference type="Pfam" id="PF00225">
    <property type="entry name" value="Kinesin"/>
    <property type="match status" value="1"/>
</dbReference>
<keyword evidence="6 11" id="KW-0175">Coiled coil</keyword>
<comment type="similarity">
    <text evidence="9 10">Belongs to the TRAFAC class myosin-kinesin ATPase superfamily. Kinesin family.</text>
</comment>
<dbReference type="SMART" id="SM00129">
    <property type="entry name" value="KISc"/>
    <property type="match status" value="1"/>
</dbReference>
<evidence type="ECO:0000256" key="1">
    <source>
        <dbReference type="ARBA" id="ARBA00004245"/>
    </source>
</evidence>
<evidence type="ECO:0000256" key="10">
    <source>
        <dbReference type="RuleBase" id="RU000394"/>
    </source>
</evidence>
<dbReference type="InterPro" id="IPR001752">
    <property type="entry name" value="Kinesin_motor_dom"/>
</dbReference>
<protein>
    <recommendedName>
        <fullName evidence="10">Kinesin-like protein</fullName>
    </recommendedName>
</protein>
<dbReference type="InterPro" id="IPR027640">
    <property type="entry name" value="Kinesin-like_fam"/>
</dbReference>
<keyword evidence="7 9" id="KW-0505">Motor protein</keyword>
<accession>A0AAD1Y1Z5</accession>
<keyword evidence="5 9" id="KW-0067">ATP-binding</keyword>
<comment type="subcellular location">
    <subcellularLocation>
        <location evidence="1">Cytoplasm</location>
        <location evidence="1">Cytoskeleton</location>
    </subcellularLocation>
</comment>
<dbReference type="GO" id="GO:0005874">
    <property type="term" value="C:microtubule"/>
    <property type="evidence" value="ECO:0007669"/>
    <property type="project" value="UniProtKB-KW"/>
</dbReference>
<reference evidence="13" key="1">
    <citation type="submission" date="2023-07" db="EMBL/GenBank/DDBJ databases">
        <authorList>
            <consortium name="AG Swart"/>
            <person name="Singh M."/>
            <person name="Singh A."/>
            <person name="Seah K."/>
            <person name="Emmerich C."/>
        </authorList>
    </citation>
    <scope>NUCLEOTIDE SEQUENCE</scope>
    <source>
        <strain evidence="13">DP1</strain>
    </source>
</reference>
<keyword evidence="4 9" id="KW-0547">Nucleotide-binding</keyword>
<dbReference type="GO" id="GO:0008017">
    <property type="term" value="F:microtubule binding"/>
    <property type="evidence" value="ECO:0007669"/>
    <property type="project" value="InterPro"/>
</dbReference>
<evidence type="ECO:0000256" key="6">
    <source>
        <dbReference type="ARBA" id="ARBA00023054"/>
    </source>
</evidence>
<sequence>MPKNAECVKVMVRCRPFNGRETSLGCKSSVEIDSNTNSVQLYKPNSKEVPKRFTYDSVYDGDSKQSDIYNETAFPLVESVLEGYNGTIFAYGQTGCGKTHTMLGVQDDEELKGIIPRAYVQIFGCIDEAKEGVKYLVRCSYLEIYNESILDLLSDKKSKLDVKEDPDKGIFVQGLTGVIVKSTSEVNACMLRGNGRRKTGETAMNKDSSRSHSIFTIYIEQMEEADGDQKIKAGKLHLVDLAGSERQSKTHATGDRLKEAQKINLSLSALGNVISALVDGKAKHIPYRDSKLTRLLQDSLGGNTKTVMIAALSPADDNYDETLSTLRYASRAKSIKNKPIINEDPKDALLREYEEEIKQLKDMLKQLSQGRGIDPTVVKKASNQLSDEIMFEDSISSLVEKIEKKGKKVMIIDENDEVKETKIDAEGHQKSLQDRITEIEENTGIKSPEGDPSDIADTQKEKLEKLVEEMEKKLVQRDHGLDDKERNKAKKLRKAQLALKKQKEQQQILMEQKLKEEEEKLFYEKQYKSQQEQFEENSKILNELRIRYKGALQEIKDLEEEHQNDHADLVNTVRDQQHELMLMKGMLKMILKDHEIEKV</sequence>
<evidence type="ECO:0000256" key="3">
    <source>
        <dbReference type="ARBA" id="ARBA00022701"/>
    </source>
</evidence>
<dbReference type="GO" id="GO:0007018">
    <property type="term" value="P:microtubule-based movement"/>
    <property type="evidence" value="ECO:0007669"/>
    <property type="project" value="InterPro"/>
</dbReference>
<dbReference type="GO" id="GO:0003777">
    <property type="term" value="F:microtubule motor activity"/>
    <property type="evidence" value="ECO:0007669"/>
    <property type="project" value="InterPro"/>
</dbReference>
<keyword evidence="2" id="KW-0963">Cytoplasm</keyword>
<dbReference type="InterPro" id="IPR019821">
    <property type="entry name" value="Kinesin_motor_CS"/>
</dbReference>
<dbReference type="GO" id="GO:0005524">
    <property type="term" value="F:ATP binding"/>
    <property type="evidence" value="ECO:0007669"/>
    <property type="project" value="UniProtKB-UniRule"/>
</dbReference>
<keyword evidence="3 10" id="KW-0493">Microtubule</keyword>
<evidence type="ECO:0000256" key="2">
    <source>
        <dbReference type="ARBA" id="ARBA00022490"/>
    </source>
</evidence>
<evidence type="ECO:0000256" key="4">
    <source>
        <dbReference type="ARBA" id="ARBA00022741"/>
    </source>
</evidence>
<organism evidence="13 14">
    <name type="scientific">Euplotes crassus</name>
    <dbReference type="NCBI Taxonomy" id="5936"/>
    <lineage>
        <taxon>Eukaryota</taxon>
        <taxon>Sar</taxon>
        <taxon>Alveolata</taxon>
        <taxon>Ciliophora</taxon>
        <taxon>Intramacronucleata</taxon>
        <taxon>Spirotrichea</taxon>
        <taxon>Hypotrichia</taxon>
        <taxon>Euplotida</taxon>
        <taxon>Euplotidae</taxon>
        <taxon>Moneuplotes</taxon>
    </lineage>
</organism>
<evidence type="ECO:0000313" key="14">
    <source>
        <dbReference type="Proteomes" id="UP001295684"/>
    </source>
</evidence>
<gene>
    <name evidence="13" type="ORF">ECRASSUSDP1_LOCUS23863</name>
</gene>
<dbReference type="InterPro" id="IPR027417">
    <property type="entry name" value="P-loop_NTPase"/>
</dbReference>
<evidence type="ECO:0000256" key="7">
    <source>
        <dbReference type="ARBA" id="ARBA00023175"/>
    </source>
</evidence>
<evidence type="ECO:0000256" key="5">
    <source>
        <dbReference type="ARBA" id="ARBA00022840"/>
    </source>
</evidence>
<dbReference type="FunFam" id="3.40.850.10:FF:000029">
    <property type="entry name" value="Kinesin-like protein KIF17"/>
    <property type="match status" value="1"/>
</dbReference>
<dbReference type="AlphaFoldDB" id="A0AAD1Y1Z5"/>
<feature type="domain" description="Kinesin motor" evidence="12">
    <location>
        <begin position="7"/>
        <end position="335"/>
    </location>
</feature>
<dbReference type="PANTHER" id="PTHR47969:SF21">
    <property type="entry name" value="KINESIN-LIKE PROTEIN"/>
    <property type="match status" value="1"/>
</dbReference>
<dbReference type="Proteomes" id="UP001295684">
    <property type="component" value="Unassembled WGS sequence"/>
</dbReference>
<evidence type="ECO:0000259" key="12">
    <source>
        <dbReference type="PROSITE" id="PS50067"/>
    </source>
</evidence>
<evidence type="ECO:0000256" key="9">
    <source>
        <dbReference type="PROSITE-ProRule" id="PRU00283"/>
    </source>
</evidence>
<dbReference type="PROSITE" id="PS00411">
    <property type="entry name" value="KINESIN_MOTOR_1"/>
    <property type="match status" value="1"/>
</dbReference>
<evidence type="ECO:0000256" key="11">
    <source>
        <dbReference type="SAM" id="Coils"/>
    </source>
</evidence>
<dbReference type="Gene3D" id="3.40.850.10">
    <property type="entry name" value="Kinesin motor domain"/>
    <property type="match status" value="1"/>
</dbReference>
<feature type="coiled-coil region" evidence="11">
    <location>
        <begin position="453"/>
        <end position="568"/>
    </location>
</feature>
<dbReference type="PANTHER" id="PTHR47969">
    <property type="entry name" value="CHROMOSOME-ASSOCIATED KINESIN KIF4A-RELATED"/>
    <property type="match status" value="1"/>
</dbReference>
<dbReference type="EMBL" id="CAMPGE010024562">
    <property type="protein sequence ID" value="CAI2382390.1"/>
    <property type="molecule type" value="Genomic_DNA"/>
</dbReference>
<dbReference type="InterPro" id="IPR036961">
    <property type="entry name" value="Kinesin_motor_dom_sf"/>
</dbReference>
<proteinExistence type="inferred from homology"/>
<evidence type="ECO:0000256" key="8">
    <source>
        <dbReference type="ARBA" id="ARBA00023212"/>
    </source>
</evidence>
<dbReference type="PRINTS" id="PR00380">
    <property type="entry name" value="KINESINHEAVY"/>
</dbReference>
<keyword evidence="14" id="KW-1185">Reference proteome</keyword>
<feature type="binding site" evidence="9">
    <location>
        <begin position="92"/>
        <end position="99"/>
    </location>
    <ligand>
        <name>ATP</name>
        <dbReference type="ChEBI" id="CHEBI:30616"/>
    </ligand>
</feature>
<dbReference type="SUPFAM" id="SSF52540">
    <property type="entry name" value="P-loop containing nucleoside triphosphate hydrolases"/>
    <property type="match status" value="1"/>
</dbReference>
<dbReference type="PROSITE" id="PS50067">
    <property type="entry name" value="KINESIN_MOTOR_2"/>
    <property type="match status" value="1"/>
</dbReference>
<comment type="caution">
    <text evidence="13">The sequence shown here is derived from an EMBL/GenBank/DDBJ whole genome shotgun (WGS) entry which is preliminary data.</text>
</comment>
<keyword evidence="8" id="KW-0206">Cytoskeleton</keyword>
<name>A0AAD1Y1Z5_EUPCR</name>
<evidence type="ECO:0000313" key="13">
    <source>
        <dbReference type="EMBL" id="CAI2382390.1"/>
    </source>
</evidence>